<gene>
    <name evidence="1" type="ORF">A9K55_006720</name>
</gene>
<accession>A0A2H4SAF5</accession>
<evidence type="ECO:0000313" key="2">
    <source>
        <dbReference type="Proteomes" id="UP000323067"/>
    </source>
</evidence>
<protein>
    <submittedName>
        <fullName evidence="1">Uncharacterized protein</fullName>
    </submittedName>
</protein>
<dbReference type="Proteomes" id="UP000323067">
    <property type="component" value="Chromosome vi"/>
</dbReference>
<sequence length="84" mass="9458">MAILKAARCRYKLHSKVGVRNLRRPVNESRSDSPRHLRHKATYGLESRTFTIYASCISLPHSSMSSTVKPSPAAFLLRDNNSCI</sequence>
<reference evidence="1 2" key="1">
    <citation type="journal article" date="2017" name="BMC Genomics">
        <title>Chromosome level assembly and secondary metabolite potential of the parasitic fungus Cordyceps militaris.</title>
        <authorList>
            <person name="Kramer G.J."/>
            <person name="Nodwell J.R."/>
        </authorList>
    </citation>
    <scope>NUCLEOTIDE SEQUENCE [LARGE SCALE GENOMIC DNA]</scope>
    <source>
        <strain evidence="1 2">ATCC 34164</strain>
    </source>
</reference>
<evidence type="ECO:0000313" key="1">
    <source>
        <dbReference type="EMBL" id="ATY60089.1"/>
    </source>
</evidence>
<dbReference type="VEuPathDB" id="FungiDB:A9K55_006720"/>
<name>A0A2H4SAF5_CORMI</name>
<proteinExistence type="predicted"/>
<dbReference type="AlphaFoldDB" id="A0A2H4SAF5"/>
<dbReference type="EMBL" id="CP023323">
    <property type="protein sequence ID" value="ATY60089.1"/>
    <property type="molecule type" value="Genomic_DNA"/>
</dbReference>
<organism evidence="1 2">
    <name type="scientific">Cordyceps militaris</name>
    <name type="common">Caterpillar fungus</name>
    <name type="synonym">Clavaria militaris</name>
    <dbReference type="NCBI Taxonomy" id="73501"/>
    <lineage>
        <taxon>Eukaryota</taxon>
        <taxon>Fungi</taxon>
        <taxon>Dikarya</taxon>
        <taxon>Ascomycota</taxon>
        <taxon>Pezizomycotina</taxon>
        <taxon>Sordariomycetes</taxon>
        <taxon>Hypocreomycetidae</taxon>
        <taxon>Hypocreales</taxon>
        <taxon>Cordycipitaceae</taxon>
        <taxon>Cordyceps</taxon>
    </lineage>
</organism>